<dbReference type="InterPro" id="IPR036890">
    <property type="entry name" value="HATPase_C_sf"/>
</dbReference>
<keyword evidence="4" id="KW-0812">Transmembrane</keyword>
<keyword evidence="2 6" id="KW-0418">Kinase</keyword>
<dbReference type="eggNOG" id="COG4585">
    <property type="taxonomic scope" value="Bacteria"/>
</dbReference>
<keyword evidence="1" id="KW-0808">Transferase</keyword>
<dbReference type="InterPro" id="IPR003594">
    <property type="entry name" value="HATPase_dom"/>
</dbReference>
<dbReference type="GO" id="GO:0000160">
    <property type="term" value="P:phosphorelay signal transduction system"/>
    <property type="evidence" value="ECO:0007669"/>
    <property type="project" value="UniProtKB-KW"/>
</dbReference>
<evidence type="ECO:0000259" key="5">
    <source>
        <dbReference type="Pfam" id="PF02518"/>
    </source>
</evidence>
<keyword evidence="7" id="KW-1185">Reference proteome</keyword>
<keyword evidence="4" id="KW-1133">Transmembrane helix</keyword>
<sequence>MLMLGGVGLLTGRHQVPGIPARLVQTTLPRLVLVPVVFRLAMLVQALWSAGLGEPSVLWTIAVLHLVPNVAEAVWIFRWSARDAAVTRLVPVADAGFAVLLTLVTALLVAPAQDSAIASITWTHLMGTVMIWTLLRGAVAGTLVIGGAVVLHFTLDPVSPLGLFLTLGTALVASLVVVGLVGASMRFALGFGEQQGRAAERERHRRDVHDTVLQVMESFAIPAPADELDPAASLDRVRRTARAQAMRIRISLEHEPSGPVGLHQRLRLLAAEMAAEGLRAEVVIQDDCGSDLSEEAAVALHDATREALRNTLKHSGTRRAVVSVEEIGGGISLTVRDHGAGFDVGDRRRGFGLENSIVARMAEVGGFARIESSPGLGTRVVLLAPSVLSLPVG</sequence>
<organism evidence="6 7">
    <name type="scientific">Amycolatopsis orientalis</name>
    <name type="common">Nocardia orientalis</name>
    <dbReference type="NCBI Taxonomy" id="31958"/>
    <lineage>
        <taxon>Bacteria</taxon>
        <taxon>Bacillati</taxon>
        <taxon>Actinomycetota</taxon>
        <taxon>Actinomycetes</taxon>
        <taxon>Pseudonocardiales</taxon>
        <taxon>Pseudonocardiaceae</taxon>
        <taxon>Amycolatopsis</taxon>
    </lineage>
</organism>
<evidence type="ECO:0000256" key="2">
    <source>
        <dbReference type="ARBA" id="ARBA00022777"/>
    </source>
</evidence>
<dbReference type="Proteomes" id="UP000093695">
    <property type="component" value="Chromosome"/>
</dbReference>
<dbReference type="GO" id="GO:0016301">
    <property type="term" value="F:kinase activity"/>
    <property type="evidence" value="ECO:0007669"/>
    <property type="project" value="UniProtKB-KW"/>
</dbReference>
<dbReference type="PANTHER" id="PTHR24421">
    <property type="entry name" value="NITRATE/NITRITE SENSOR PROTEIN NARX-RELATED"/>
    <property type="match status" value="1"/>
</dbReference>
<gene>
    <name evidence="6" type="ORF">SD37_31640</name>
</gene>
<protein>
    <submittedName>
        <fullName evidence="6">Histidine kinase</fullName>
    </submittedName>
</protein>
<evidence type="ECO:0000313" key="6">
    <source>
        <dbReference type="EMBL" id="ANN19726.1"/>
    </source>
</evidence>
<proteinExistence type="predicted"/>
<feature type="transmembrane region" description="Helical" evidence="4">
    <location>
        <begin position="57"/>
        <end position="77"/>
    </location>
</feature>
<dbReference type="EMBL" id="CP016174">
    <property type="protein sequence ID" value="ANN19726.1"/>
    <property type="molecule type" value="Genomic_DNA"/>
</dbReference>
<evidence type="ECO:0000256" key="4">
    <source>
        <dbReference type="SAM" id="Phobius"/>
    </source>
</evidence>
<evidence type="ECO:0000313" key="7">
    <source>
        <dbReference type="Proteomes" id="UP000093695"/>
    </source>
</evidence>
<name>A0A193C575_AMYOR</name>
<evidence type="ECO:0000256" key="3">
    <source>
        <dbReference type="ARBA" id="ARBA00023012"/>
    </source>
</evidence>
<dbReference type="KEGG" id="aori:SD37_31640"/>
<dbReference type="AlphaFoldDB" id="A0A193C575"/>
<evidence type="ECO:0000256" key="1">
    <source>
        <dbReference type="ARBA" id="ARBA00022679"/>
    </source>
</evidence>
<dbReference type="Pfam" id="PF02518">
    <property type="entry name" value="HATPase_c"/>
    <property type="match status" value="1"/>
</dbReference>
<reference evidence="6 7" key="1">
    <citation type="journal article" date="2015" name="Genome Announc.">
        <title>Draft Genome Sequence of Norvancomycin-Producing Strain Amycolatopsis orientalis CPCC200066.</title>
        <authorList>
            <person name="Lei X."/>
            <person name="Yuan F."/>
            <person name="Shi Y."/>
            <person name="Li X."/>
            <person name="Wang L."/>
            <person name="Hong B."/>
        </authorList>
    </citation>
    <scope>NUCLEOTIDE SEQUENCE [LARGE SCALE GENOMIC DNA]</scope>
    <source>
        <strain evidence="6 7">B-37</strain>
    </source>
</reference>
<feature type="domain" description="Histidine kinase/HSP90-like ATPase" evidence="5">
    <location>
        <begin position="298"/>
        <end position="385"/>
    </location>
</feature>
<dbReference type="RefSeq" id="WP_044855905.1">
    <property type="nucleotide sequence ID" value="NZ_CP016174.1"/>
</dbReference>
<dbReference type="SUPFAM" id="SSF55874">
    <property type="entry name" value="ATPase domain of HSP90 chaperone/DNA topoisomerase II/histidine kinase"/>
    <property type="match status" value="1"/>
</dbReference>
<feature type="transmembrane region" description="Helical" evidence="4">
    <location>
        <begin position="131"/>
        <end position="155"/>
    </location>
</feature>
<dbReference type="InterPro" id="IPR050482">
    <property type="entry name" value="Sensor_HK_TwoCompSys"/>
</dbReference>
<dbReference type="Gene3D" id="3.30.565.10">
    <property type="entry name" value="Histidine kinase-like ATPase, C-terminal domain"/>
    <property type="match status" value="1"/>
</dbReference>
<keyword evidence="3" id="KW-0902">Two-component regulatory system</keyword>
<accession>A0A193C575</accession>
<feature type="transmembrane region" description="Helical" evidence="4">
    <location>
        <begin position="161"/>
        <end position="183"/>
    </location>
</feature>
<dbReference type="STRING" id="31958.SD37_31640"/>
<dbReference type="CDD" id="cd16917">
    <property type="entry name" value="HATPase_UhpB-NarQ-NarX-like"/>
    <property type="match status" value="1"/>
</dbReference>
<feature type="transmembrane region" description="Helical" evidence="4">
    <location>
        <begin position="89"/>
        <end position="110"/>
    </location>
</feature>
<keyword evidence="4" id="KW-0472">Membrane</keyword>